<evidence type="ECO:0000313" key="1">
    <source>
        <dbReference type="EMBL" id="UYZ08600.1"/>
    </source>
</evidence>
<dbReference type="RefSeq" id="WP_137410376.1">
    <property type="nucleotide sequence ID" value="NZ_CP109968.1"/>
</dbReference>
<organism evidence="1 2">
    <name type="scientific">Agrobacterium salinitolerans</name>
    <dbReference type="NCBI Taxonomy" id="1183413"/>
    <lineage>
        <taxon>Bacteria</taxon>
        <taxon>Pseudomonadati</taxon>
        <taxon>Pseudomonadota</taxon>
        <taxon>Alphaproteobacteria</taxon>
        <taxon>Hyphomicrobiales</taxon>
        <taxon>Rhizobiaceae</taxon>
        <taxon>Rhizobium/Agrobacterium group</taxon>
        <taxon>Agrobacterium</taxon>
    </lineage>
</organism>
<dbReference type="KEGG" id="asal:CFBP5507_06245"/>
<accession>A0A4Z1RA82</accession>
<gene>
    <name evidence="1" type="ORF">CFBP5507_06245</name>
</gene>
<evidence type="ECO:0000313" key="2">
    <source>
        <dbReference type="Proteomes" id="UP000298735"/>
    </source>
</evidence>
<dbReference type="EMBL" id="CP109968">
    <property type="protein sequence ID" value="UYZ08600.1"/>
    <property type="molecule type" value="Genomic_DNA"/>
</dbReference>
<reference evidence="1" key="1">
    <citation type="submission" date="2022-10" db="EMBL/GenBank/DDBJ databases">
        <title>Complete genome sequence of Agrobacterium salinitolerans CFBP5507.</title>
        <authorList>
            <person name="Tchabashvili S."/>
            <person name="Yen H.-C."/>
            <person name="Haryono M."/>
            <person name="Lin Y.-C."/>
            <person name="Lai E.-M."/>
            <person name="Kuo C.-H."/>
        </authorList>
    </citation>
    <scope>NUCLEOTIDE SEQUENCE</scope>
    <source>
        <strain evidence="1">CFBP5507</strain>
    </source>
</reference>
<dbReference type="Proteomes" id="UP000298735">
    <property type="component" value="Chromosome Circular"/>
</dbReference>
<name>A0A4Z1RA82_9HYPH</name>
<protein>
    <submittedName>
        <fullName evidence="1">Uncharacterized protein</fullName>
    </submittedName>
</protein>
<dbReference type="AlphaFoldDB" id="A0A4Z1RA82"/>
<sequence>MANKTVQALKISASWTPTPAIAAKMVASALGKTDAKGVTFSGGRLSVKHSIKIDFSDPSQATRVSGRVAEIKAALESAGQVHGFTTTAGAVPVDEVEVLPDLKNETEEETVTGDGSGDALPPADDAEKTSGSLLREATAASGSGNGRKGSKPPAFA</sequence>
<proteinExistence type="predicted"/>